<feature type="signal peptide" evidence="2">
    <location>
        <begin position="1"/>
        <end position="20"/>
    </location>
</feature>
<accession>A0A7C3HRD9</accession>
<dbReference type="EMBL" id="DSWI01000011">
    <property type="protein sequence ID" value="HFG20141.1"/>
    <property type="molecule type" value="Genomic_DNA"/>
</dbReference>
<dbReference type="InterPro" id="IPR001119">
    <property type="entry name" value="SLH_dom"/>
</dbReference>
<protein>
    <submittedName>
        <fullName evidence="4">S-layer protein</fullName>
    </submittedName>
</protein>
<keyword evidence="2" id="KW-0732">Signal</keyword>
<feature type="domain" description="SLH" evidence="3">
    <location>
        <begin position="81"/>
        <end position="144"/>
    </location>
</feature>
<proteinExistence type="predicted"/>
<dbReference type="PROSITE" id="PS51272">
    <property type="entry name" value="SLH"/>
    <property type="match status" value="2"/>
</dbReference>
<feature type="domain" description="SLH" evidence="3">
    <location>
        <begin position="18"/>
        <end position="79"/>
    </location>
</feature>
<dbReference type="PANTHER" id="PTHR43308">
    <property type="entry name" value="OUTER MEMBRANE PROTEIN ALPHA-RELATED"/>
    <property type="match status" value="1"/>
</dbReference>
<feature type="region of interest" description="Disordered" evidence="1">
    <location>
        <begin position="207"/>
        <end position="249"/>
    </location>
</feature>
<feature type="compositionally biased region" description="Polar residues" evidence="1">
    <location>
        <begin position="218"/>
        <end position="239"/>
    </location>
</feature>
<feature type="chain" id="PRO_5027559169" evidence="2">
    <location>
        <begin position="21"/>
        <end position="538"/>
    </location>
</feature>
<dbReference type="PANTHER" id="PTHR43308:SF1">
    <property type="entry name" value="OUTER MEMBRANE PROTEIN ALPHA"/>
    <property type="match status" value="1"/>
</dbReference>
<reference evidence="4" key="1">
    <citation type="journal article" date="2020" name="mSystems">
        <title>Genome- and Community-Level Interaction Insights into Carbon Utilization and Element Cycling Functions of Hydrothermarchaeota in Hydrothermal Sediment.</title>
        <authorList>
            <person name="Zhou Z."/>
            <person name="Liu Y."/>
            <person name="Xu W."/>
            <person name="Pan J."/>
            <person name="Luo Z.H."/>
            <person name="Li M."/>
        </authorList>
    </citation>
    <scope>NUCLEOTIDE SEQUENCE [LARGE SCALE GENOMIC DNA]</scope>
    <source>
        <strain evidence="4">SpSt-524</strain>
    </source>
</reference>
<name>A0A7C3HRD9_MEIRU</name>
<evidence type="ECO:0000256" key="1">
    <source>
        <dbReference type="SAM" id="MobiDB-lite"/>
    </source>
</evidence>
<evidence type="ECO:0000313" key="4">
    <source>
        <dbReference type="EMBL" id="HFG20141.1"/>
    </source>
</evidence>
<dbReference type="AlphaFoldDB" id="A0A7C3HRD9"/>
<evidence type="ECO:0000256" key="2">
    <source>
        <dbReference type="SAM" id="SignalP"/>
    </source>
</evidence>
<dbReference type="InterPro" id="IPR051465">
    <property type="entry name" value="Cell_Envelope_Struct_Comp"/>
</dbReference>
<gene>
    <name evidence="4" type="ORF">ENS82_05370</name>
</gene>
<evidence type="ECO:0000259" key="3">
    <source>
        <dbReference type="PROSITE" id="PS51272"/>
    </source>
</evidence>
<comment type="caution">
    <text evidence="4">The sequence shown here is derived from an EMBL/GenBank/DDBJ whole genome shotgun (WGS) entry which is preliminary data.</text>
</comment>
<dbReference type="Pfam" id="PF00395">
    <property type="entry name" value="SLH"/>
    <property type="match status" value="2"/>
</dbReference>
<sequence>MPLMRILSFVMALVTAWSLALPLDVPHDHWAATAVDEVVKRGWLQGYPGGTFRGEVALDRYQLAATLARVLADSPLPVRDAEVRFKDVKPNHWALPGIRRMVGEGLVQGFPDQTYRGTSVLTRYQLAVVLDKLVQNLGITFLAKTMRPGDLAAGHWAEAAVLRVIALDILPLGSDGLFRGTDSVNRYQMARALWRIGQLIVAPQASAEPTPAEPRVATGQNSTPAQASRQTTGQASTPQADAPLSRVQEVQPPAAQESIVLADISTVPLPGEWSGVELEASLVHVGQAQQNGRAWATFKHNDLRAIGLLRLEEKPVLEAFYPLNEAVAVSSEGWAWLEGGQKLMHVDFKTQKARYFGPIGQNGSREALPPVFALGVEQGLLGGVALDESRNYLALINGRPLCLPSCEKASSSTVLRLVLLGLNPDGLFAEYAYMLEAPGNRVVGLAWPKPRLLLVHEHDGQKSRIYAVDLNQADDLAFTEWDSPEAGLEIKPQIKPLPKKLVLEVALEQPKGLAIVSPSEAITAQKGLLRLKLEKPLW</sequence>
<organism evidence="4">
    <name type="scientific">Meiothermus ruber</name>
    <dbReference type="NCBI Taxonomy" id="277"/>
    <lineage>
        <taxon>Bacteria</taxon>
        <taxon>Thermotogati</taxon>
        <taxon>Deinococcota</taxon>
        <taxon>Deinococci</taxon>
        <taxon>Thermales</taxon>
        <taxon>Thermaceae</taxon>
        <taxon>Meiothermus</taxon>
    </lineage>
</organism>